<feature type="transmembrane region" description="Helical" evidence="9">
    <location>
        <begin position="204"/>
        <end position="220"/>
    </location>
</feature>
<dbReference type="GO" id="GO:0016410">
    <property type="term" value="F:N-acyltransferase activity"/>
    <property type="evidence" value="ECO:0007669"/>
    <property type="project" value="UniProtKB-UniRule"/>
</dbReference>
<keyword evidence="3 9" id="KW-1003">Cell membrane</keyword>
<evidence type="ECO:0000256" key="6">
    <source>
        <dbReference type="ARBA" id="ARBA00022989"/>
    </source>
</evidence>
<comment type="function">
    <text evidence="9">Catalyzes the phospholipid dependent N-acylation of the N-terminal cysteine of apolipoprotein, the last step in lipoprotein maturation.</text>
</comment>
<dbReference type="InterPro" id="IPR045378">
    <property type="entry name" value="LNT_N"/>
</dbReference>
<evidence type="ECO:0000256" key="7">
    <source>
        <dbReference type="ARBA" id="ARBA00023136"/>
    </source>
</evidence>
<dbReference type="STRING" id="1212491.LFA_1275"/>
<dbReference type="PANTHER" id="PTHR38686">
    <property type="entry name" value="APOLIPOPROTEIN N-ACYLTRANSFERASE"/>
    <property type="match status" value="1"/>
</dbReference>
<keyword evidence="5 9" id="KW-0812">Transmembrane</keyword>
<dbReference type="HOGENOM" id="CLU_019563_3_0_6"/>
<protein>
    <recommendedName>
        <fullName evidence="9">Apolipoprotein N-acyltransferase</fullName>
        <shortName evidence="9">ALP N-acyltransferase</shortName>
        <ecNumber evidence="9">2.3.1.269</ecNumber>
    </recommendedName>
</protein>
<dbReference type="InterPro" id="IPR004563">
    <property type="entry name" value="Apolipo_AcylTrfase"/>
</dbReference>
<feature type="transmembrane region" description="Helical" evidence="9">
    <location>
        <begin position="20"/>
        <end position="37"/>
    </location>
</feature>
<keyword evidence="12" id="KW-1185">Reference proteome</keyword>
<evidence type="ECO:0000256" key="9">
    <source>
        <dbReference type="HAMAP-Rule" id="MF_01148"/>
    </source>
</evidence>
<dbReference type="RefSeq" id="WP_045095324.1">
    <property type="nucleotide sequence ID" value="NZ_LN614827.1"/>
</dbReference>
<evidence type="ECO:0000313" key="12">
    <source>
        <dbReference type="Proteomes" id="UP000032430"/>
    </source>
</evidence>
<feature type="transmembrane region" description="Helical" evidence="9">
    <location>
        <begin position="171"/>
        <end position="192"/>
    </location>
</feature>
<dbReference type="AlphaFoldDB" id="A0A098G3Z4"/>
<comment type="subcellular location">
    <subcellularLocation>
        <location evidence="1 9">Cell membrane</location>
        <topology evidence="1 9">Multi-pass membrane protein</topology>
    </subcellularLocation>
</comment>
<feature type="transmembrane region" description="Helical" evidence="9">
    <location>
        <begin position="131"/>
        <end position="151"/>
    </location>
</feature>
<dbReference type="GO" id="GO:0005886">
    <property type="term" value="C:plasma membrane"/>
    <property type="evidence" value="ECO:0007669"/>
    <property type="project" value="UniProtKB-SubCell"/>
</dbReference>
<evidence type="ECO:0000256" key="1">
    <source>
        <dbReference type="ARBA" id="ARBA00004651"/>
    </source>
</evidence>
<comment type="catalytic activity">
    <reaction evidence="9">
        <text>N-terminal S-1,2-diacyl-sn-glyceryl-L-cysteinyl-[lipoprotein] + a glycerophospholipid = N-acyl-S-1,2-diacyl-sn-glyceryl-L-cysteinyl-[lipoprotein] + a 2-acyl-sn-glycero-3-phospholipid + H(+)</text>
        <dbReference type="Rhea" id="RHEA:48228"/>
        <dbReference type="Rhea" id="RHEA-COMP:14681"/>
        <dbReference type="Rhea" id="RHEA-COMP:14684"/>
        <dbReference type="ChEBI" id="CHEBI:15378"/>
        <dbReference type="ChEBI" id="CHEBI:136912"/>
        <dbReference type="ChEBI" id="CHEBI:140656"/>
        <dbReference type="ChEBI" id="CHEBI:140657"/>
        <dbReference type="ChEBI" id="CHEBI:140660"/>
        <dbReference type="EC" id="2.3.1.269"/>
    </reaction>
</comment>
<dbReference type="Gene3D" id="3.60.110.10">
    <property type="entry name" value="Carbon-nitrogen hydrolase"/>
    <property type="match status" value="1"/>
</dbReference>
<dbReference type="InterPro" id="IPR003010">
    <property type="entry name" value="C-N_Hydrolase"/>
</dbReference>
<dbReference type="Proteomes" id="UP000032430">
    <property type="component" value="Chromosome I"/>
</dbReference>
<name>A0A098G3Z4_9GAMM</name>
<accession>A0A098G3Z4</accession>
<evidence type="ECO:0000313" key="11">
    <source>
        <dbReference type="EMBL" id="CEG56701.1"/>
    </source>
</evidence>
<comment type="similarity">
    <text evidence="2 9">Belongs to the CN hydrolase family. Apolipoprotein N-acyltransferase subfamily.</text>
</comment>
<dbReference type="NCBIfam" id="TIGR00546">
    <property type="entry name" value="lnt"/>
    <property type="match status" value="1"/>
</dbReference>
<dbReference type="SUPFAM" id="SSF56317">
    <property type="entry name" value="Carbon-nitrogen hydrolase"/>
    <property type="match status" value="1"/>
</dbReference>
<feature type="transmembrane region" description="Helical" evidence="9">
    <location>
        <begin position="43"/>
        <end position="60"/>
    </location>
</feature>
<evidence type="ECO:0000256" key="4">
    <source>
        <dbReference type="ARBA" id="ARBA00022679"/>
    </source>
</evidence>
<evidence type="ECO:0000256" key="3">
    <source>
        <dbReference type="ARBA" id="ARBA00022475"/>
    </source>
</evidence>
<keyword evidence="4 9" id="KW-0808">Transferase</keyword>
<reference evidence="12" key="1">
    <citation type="submission" date="2014-09" db="EMBL/GenBank/DDBJ databases">
        <authorList>
            <person name="Gomez-Valero L."/>
        </authorList>
    </citation>
    <scope>NUCLEOTIDE SEQUENCE [LARGE SCALE GENOMIC DNA]</scope>
    <source>
        <strain evidence="12">ATCC700992</strain>
    </source>
</reference>
<feature type="transmembrane region" description="Helical" evidence="9">
    <location>
        <begin position="487"/>
        <end position="505"/>
    </location>
</feature>
<feature type="transmembrane region" description="Helical" evidence="9">
    <location>
        <begin position="67"/>
        <end position="88"/>
    </location>
</feature>
<dbReference type="KEGG" id="lfa:LFA_1275"/>
<dbReference type="OrthoDB" id="9804277at2"/>
<dbReference type="PANTHER" id="PTHR38686:SF1">
    <property type="entry name" value="APOLIPOPROTEIN N-ACYLTRANSFERASE"/>
    <property type="match status" value="1"/>
</dbReference>
<comment type="pathway">
    <text evidence="9">Protein modification; lipoprotein biosynthesis (N-acyl transfer).</text>
</comment>
<feature type="domain" description="CN hydrolase" evidence="10">
    <location>
        <begin position="238"/>
        <end position="474"/>
    </location>
</feature>
<sequence>MKQAALTNSVLFDAIIRSKCVLYFFIFIVGLLAPLGFAPFHMPGITILSLAFLYSSLLNSPTKQGAILGFIYGIGYFGSGVSWVIVSIHDYGQLNYVLSALATLLFILYLALFPALVTYIFKLLEPRHNKLLSILLFSSLWCLSEFMRANLFSGFPWLLIGTTQIDTPLRYLAPLIGIYGLSVFCAFSAALLTIAIRENSAKRYYYLILFILIIITPSLGKNIQWTKVKNEPISIGVIQANLSMRDKWDDALFWSLLKYYGHAIDKLLGKQLIILPESAIPLPSNYLDEYLLKLHQKALKAKSALMLGILQPTNNSETNYYNSIISLGHAKGKHLKHQLVPFGEYIPAPFVSINRWLNLPEPNILPGKTKQKLINVANYPIASLICYEIAYPNLLRLQMPIAEWIVSISDNGWFGRSLASYQQLQMAQMLSLMTGRFQIVVNNDGLSSVINSDGDIVNGLPPFSSGILESTIFPAEGTTPWIVCYDYPSIIFCSLLVIFILFLQFRRFPKNYSIAGEDKREYSSASPSLD</sequence>
<gene>
    <name evidence="9 11" type="primary">lnt</name>
    <name evidence="11" type="ORF">LFA_1275</name>
</gene>
<evidence type="ECO:0000256" key="5">
    <source>
        <dbReference type="ARBA" id="ARBA00022692"/>
    </source>
</evidence>
<evidence type="ECO:0000256" key="8">
    <source>
        <dbReference type="ARBA" id="ARBA00023315"/>
    </source>
</evidence>
<dbReference type="InterPro" id="IPR036526">
    <property type="entry name" value="C-N_Hydrolase_sf"/>
</dbReference>
<organism evidence="11 12">
    <name type="scientific">Legionella fallonii LLAP-10</name>
    <dbReference type="NCBI Taxonomy" id="1212491"/>
    <lineage>
        <taxon>Bacteria</taxon>
        <taxon>Pseudomonadati</taxon>
        <taxon>Pseudomonadota</taxon>
        <taxon>Gammaproteobacteria</taxon>
        <taxon>Legionellales</taxon>
        <taxon>Legionellaceae</taxon>
        <taxon>Legionella</taxon>
    </lineage>
</organism>
<dbReference type="EC" id="2.3.1.269" evidence="9"/>
<dbReference type="EMBL" id="LN614827">
    <property type="protein sequence ID" value="CEG56701.1"/>
    <property type="molecule type" value="Genomic_DNA"/>
</dbReference>
<dbReference type="HAMAP" id="MF_01148">
    <property type="entry name" value="Lnt"/>
    <property type="match status" value="1"/>
</dbReference>
<proteinExistence type="inferred from homology"/>
<evidence type="ECO:0000256" key="2">
    <source>
        <dbReference type="ARBA" id="ARBA00010065"/>
    </source>
</evidence>
<evidence type="ECO:0000259" key="10">
    <source>
        <dbReference type="PROSITE" id="PS50263"/>
    </source>
</evidence>
<dbReference type="Pfam" id="PF00795">
    <property type="entry name" value="CN_hydrolase"/>
    <property type="match status" value="1"/>
</dbReference>
<dbReference type="GO" id="GO:0042158">
    <property type="term" value="P:lipoprotein biosynthetic process"/>
    <property type="evidence" value="ECO:0007669"/>
    <property type="project" value="UniProtKB-UniRule"/>
</dbReference>
<keyword evidence="7 9" id="KW-0472">Membrane</keyword>
<dbReference type="CDD" id="cd07571">
    <property type="entry name" value="ALP_N-acyl_transferase"/>
    <property type="match status" value="1"/>
</dbReference>
<keyword evidence="8 9" id="KW-0012">Acyltransferase</keyword>
<dbReference type="UniPathway" id="UPA00666"/>
<keyword evidence="11" id="KW-0449">Lipoprotein</keyword>
<dbReference type="PROSITE" id="PS50263">
    <property type="entry name" value="CN_HYDROLASE"/>
    <property type="match status" value="1"/>
</dbReference>
<dbReference type="Pfam" id="PF20154">
    <property type="entry name" value="LNT_N"/>
    <property type="match status" value="1"/>
</dbReference>
<feature type="transmembrane region" description="Helical" evidence="9">
    <location>
        <begin position="94"/>
        <end position="119"/>
    </location>
</feature>
<keyword evidence="6 9" id="KW-1133">Transmembrane helix</keyword>